<dbReference type="PROSITE" id="PS51257">
    <property type="entry name" value="PROKAR_LIPOPROTEIN"/>
    <property type="match status" value="1"/>
</dbReference>
<proteinExistence type="predicted"/>
<keyword evidence="1" id="KW-0732">Signal</keyword>
<keyword evidence="3" id="KW-1185">Reference proteome</keyword>
<dbReference type="Proteomes" id="UP001201463">
    <property type="component" value="Unassembled WGS sequence"/>
</dbReference>
<comment type="caution">
    <text evidence="2">The sequence shown here is derived from an EMBL/GenBank/DDBJ whole genome shotgun (WGS) entry which is preliminary data.</text>
</comment>
<evidence type="ECO:0008006" key="4">
    <source>
        <dbReference type="Google" id="ProtNLM"/>
    </source>
</evidence>
<name>A0ABS8XCZ7_9BURK</name>
<sequence length="122" mass="12553">MKRILATLSLAALALSLASCGGGGNESGPADQMYLSLNSVTVGAKGICYVGDGPEVHVYGGTPPYKLANSVPQGMKLNKTVVQNSGDSFSITFTNGICMDTMPITVEDQQGLLARVDVSNGV</sequence>
<feature type="chain" id="PRO_5047449582" description="Lipoprotein" evidence="1">
    <location>
        <begin position="22"/>
        <end position="122"/>
    </location>
</feature>
<evidence type="ECO:0000313" key="2">
    <source>
        <dbReference type="EMBL" id="MCE4537115.1"/>
    </source>
</evidence>
<feature type="signal peptide" evidence="1">
    <location>
        <begin position="1"/>
        <end position="21"/>
    </location>
</feature>
<reference evidence="2 3" key="1">
    <citation type="submission" date="2021-12" db="EMBL/GenBank/DDBJ databases">
        <title>Genome seq of p7.</title>
        <authorList>
            <person name="Seo T."/>
        </authorList>
    </citation>
    <scope>NUCLEOTIDE SEQUENCE [LARGE SCALE GENOMIC DNA]</scope>
    <source>
        <strain evidence="2 3">P7</strain>
    </source>
</reference>
<evidence type="ECO:0000313" key="3">
    <source>
        <dbReference type="Proteomes" id="UP001201463"/>
    </source>
</evidence>
<organism evidence="2 3">
    <name type="scientific">Pelomonas caseinilytica</name>
    <dbReference type="NCBI Taxonomy" id="2906763"/>
    <lineage>
        <taxon>Bacteria</taxon>
        <taxon>Pseudomonadati</taxon>
        <taxon>Pseudomonadota</taxon>
        <taxon>Betaproteobacteria</taxon>
        <taxon>Burkholderiales</taxon>
        <taxon>Sphaerotilaceae</taxon>
        <taxon>Roseateles</taxon>
    </lineage>
</organism>
<protein>
    <recommendedName>
        <fullName evidence="4">Lipoprotein</fullName>
    </recommendedName>
</protein>
<dbReference type="RefSeq" id="WP_233390893.1">
    <property type="nucleotide sequence ID" value="NZ_JAJTWT010000003.1"/>
</dbReference>
<dbReference type="EMBL" id="JAJTWT010000003">
    <property type="protein sequence ID" value="MCE4537115.1"/>
    <property type="molecule type" value="Genomic_DNA"/>
</dbReference>
<accession>A0ABS8XCZ7</accession>
<gene>
    <name evidence="2" type="ORF">LXT12_07620</name>
</gene>
<evidence type="ECO:0000256" key="1">
    <source>
        <dbReference type="SAM" id="SignalP"/>
    </source>
</evidence>